<protein>
    <submittedName>
        <fullName evidence="2">ROK family protein</fullName>
    </submittedName>
</protein>
<dbReference type="AlphaFoldDB" id="A0A921JXN2"/>
<dbReference type="Gene3D" id="3.30.420.40">
    <property type="match status" value="2"/>
</dbReference>
<sequence>MGRPSPSVFASDRVRVLAVNPEVDVTTGAVVGLGGRVFARAEVRHRYPPSPLDVVAAVSELIDHLAPGGTLWGIGVAIPGLVNEATGAIVVAPHLGWRGVPLAALLSEAHGLRVVVGNDANCGALAESLFGAGRGCEAMVYLNGGASGIGGASIMGGSVMSGSDGYAGEFGHTLVNTVGGRCDCGATGCLETEVRRAPLLAALGGVAPTELSGELLRQVPREGPAAVEADRQLQFLGIALRTVVNVMNPRRILLGGFLASMVQARGFEIIHAELSHALPGGDSTVEIVTAELGSNILAVGAAQLVLRHIIDDPLGANELAHTP</sequence>
<dbReference type="RefSeq" id="WP_303911327.1">
    <property type="nucleotide sequence ID" value="NZ_DYXM01000092.1"/>
</dbReference>
<comment type="similarity">
    <text evidence="1">Belongs to the ROK (NagC/XylR) family.</text>
</comment>
<accession>A0A921JXN2</accession>
<dbReference type="PANTHER" id="PTHR18964">
    <property type="entry name" value="ROK (REPRESSOR, ORF, KINASE) FAMILY"/>
    <property type="match status" value="1"/>
</dbReference>
<comment type="caution">
    <text evidence="2">The sequence shown here is derived from an EMBL/GenBank/DDBJ whole genome shotgun (WGS) entry which is preliminary data.</text>
</comment>
<dbReference type="PANTHER" id="PTHR18964:SF149">
    <property type="entry name" value="BIFUNCTIONAL UDP-N-ACETYLGLUCOSAMINE 2-EPIMERASE_N-ACETYLMANNOSAMINE KINASE"/>
    <property type="match status" value="1"/>
</dbReference>
<reference evidence="2" key="2">
    <citation type="submission" date="2021-09" db="EMBL/GenBank/DDBJ databases">
        <authorList>
            <person name="Gilroy R."/>
        </authorList>
    </citation>
    <scope>NUCLEOTIDE SEQUENCE</scope>
    <source>
        <strain evidence="2">ChiGjej1B1-18357</strain>
    </source>
</reference>
<name>A0A921JXN2_9ACTN</name>
<dbReference type="InterPro" id="IPR043129">
    <property type="entry name" value="ATPase_NBD"/>
</dbReference>
<dbReference type="SUPFAM" id="SSF53067">
    <property type="entry name" value="Actin-like ATPase domain"/>
    <property type="match status" value="1"/>
</dbReference>
<evidence type="ECO:0000313" key="2">
    <source>
        <dbReference type="EMBL" id="HJE90334.1"/>
    </source>
</evidence>
<gene>
    <name evidence="2" type="ORF">K8V11_04940</name>
</gene>
<dbReference type="InterPro" id="IPR000600">
    <property type="entry name" value="ROK"/>
</dbReference>
<dbReference type="Proteomes" id="UP000776650">
    <property type="component" value="Unassembled WGS sequence"/>
</dbReference>
<organism evidence="2 3">
    <name type="scientific">Dietzia timorensis</name>
    <dbReference type="NCBI Taxonomy" id="499555"/>
    <lineage>
        <taxon>Bacteria</taxon>
        <taxon>Bacillati</taxon>
        <taxon>Actinomycetota</taxon>
        <taxon>Actinomycetes</taxon>
        <taxon>Mycobacteriales</taxon>
        <taxon>Dietziaceae</taxon>
        <taxon>Dietzia</taxon>
    </lineage>
</organism>
<dbReference type="Pfam" id="PF00480">
    <property type="entry name" value="ROK"/>
    <property type="match status" value="1"/>
</dbReference>
<reference evidence="2" key="1">
    <citation type="journal article" date="2021" name="PeerJ">
        <title>Extensive microbial diversity within the chicken gut microbiome revealed by metagenomics and culture.</title>
        <authorList>
            <person name="Gilroy R."/>
            <person name="Ravi A."/>
            <person name="Getino M."/>
            <person name="Pursley I."/>
            <person name="Horton D.L."/>
            <person name="Alikhan N.F."/>
            <person name="Baker D."/>
            <person name="Gharbi K."/>
            <person name="Hall N."/>
            <person name="Watson M."/>
            <person name="Adriaenssens E.M."/>
            <person name="Foster-Nyarko E."/>
            <person name="Jarju S."/>
            <person name="Secka A."/>
            <person name="Antonio M."/>
            <person name="Oren A."/>
            <person name="Chaudhuri R.R."/>
            <person name="La Ragione R."/>
            <person name="Hildebrand F."/>
            <person name="Pallen M.J."/>
        </authorList>
    </citation>
    <scope>NUCLEOTIDE SEQUENCE</scope>
    <source>
        <strain evidence="2">ChiGjej1B1-18357</strain>
    </source>
</reference>
<evidence type="ECO:0000313" key="3">
    <source>
        <dbReference type="Proteomes" id="UP000776650"/>
    </source>
</evidence>
<evidence type="ECO:0000256" key="1">
    <source>
        <dbReference type="ARBA" id="ARBA00006479"/>
    </source>
</evidence>
<proteinExistence type="inferred from homology"/>
<dbReference type="EMBL" id="DYXM01000092">
    <property type="protein sequence ID" value="HJE90334.1"/>
    <property type="molecule type" value="Genomic_DNA"/>
</dbReference>